<evidence type="ECO:0000256" key="2">
    <source>
        <dbReference type="ARBA" id="ARBA00022801"/>
    </source>
</evidence>
<accession>A0A5B8U8S9</accession>
<gene>
    <name evidence="4" type="ORF">FSW04_18270</name>
</gene>
<dbReference type="PRINTS" id="PR00793">
    <property type="entry name" value="PROAMNOPTASE"/>
</dbReference>
<dbReference type="PRINTS" id="PR00111">
    <property type="entry name" value="ABHYDROLASE"/>
</dbReference>
<dbReference type="OrthoDB" id="495620at2"/>
<dbReference type="InterPro" id="IPR050228">
    <property type="entry name" value="Carboxylesterase_BioH"/>
</dbReference>
<dbReference type="InterPro" id="IPR000073">
    <property type="entry name" value="AB_hydrolase_1"/>
</dbReference>
<dbReference type="AlphaFoldDB" id="A0A5B8U8S9"/>
<dbReference type="Proteomes" id="UP000321805">
    <property type="component" value="Chromosome"/>
</dbReference>
<dbReference type="RefSeq" id="WP_146921693.1">
    <property type="nucleotide sequence ID" value="NZ_CP042430.1"/>
</dbReference>
<organism evidence="4 5">
    <name type="scientific">Baekduia soli</name>
    <dbReference type="NCBI Taxonomy" id="496014"/>
    <lineage>
        <taxon>Bacteria</taxon>
        <taxon>Bacillati</taxon>
        <taxon>Actinomycetota</taxon>
        <taxon>Thermoleophilia</taxon>
        <taxon>Solirubrobacterales</taxon>
        <taxon>Baekduiaceae</taxon>
        <taxon>Baekduia</taxon>
    </lineage>
</organism>
<dbReference type="InterPro" id="IPR029058">
    <property type="entry name" value="AB_hydrolase_fold"/>
</dbReference>
<dbReference type="GO" id="GO:0006508">
    <property type="term" value="P:proteolysis"/>
    <property type="evidence" value="ECO:0007669"/>
    <property type="project" value="InterPro"/>
</dbReference>
<evidence type="ECO:0000313" key="4">
    <source>
        <dbReference type="EMBL" id="QEC49331.1"/>
    </source>
</evidence>
<evidence type="ECO:0000256" key="1">
    <source>
        <dbReference type="ARBA" id="ARBA00010088"/>
    </source>
</evidence>
<proteinExistence type="inferred from homology"/>
<reference evidence="4 5" key="1">
    <citation type="journal article" date="2018" name="J. Microbiol.">
        <title>Baekduia soli gen. nov., sp. nov., a novel bacterium isolated from the soil of Baekdu Mountain and proposal of a novel family name, Baekduiaceae fam. nov.</title>
        <authorList>
            <person name="An D.S."/>
            <person name="Siddiqi M.Z."/>
            <person name="Kim K.H."/>
            <person name="Yu H.S."/>
            <person name="Im W.T."/>
        </authorList>
    </citation>
    <scope>NUCLEOTIDE SEQUENCE [LARGE SCALE GENOMIC DNA]</scope>
    <source>
        <strain evidence="4 5">BR7-21</strain>
    </source>
</reference>
<dbReference type="Gene3D" id="3.40.50.1820">
    <property type="entry name" value="alpha/beta hydrolase"/>
    <property type="match status" value="1"/>
</dbReference>
<dbReference type="GO" id="GO:0004177">
    <property type="term" value="F:aminopeptidase activity"/>
    <property type="evidence" value="ECO:0007669"/>
    <property type="project" value="UniProtKB-EC"/>
</dbReference>
<dbReference type="Pfam" id="PF12697">
    <property type="entry name" value="Abhydrolase_6"/>
    <property type="match status" value="1"/>
</dbReference>
<dbReference type="KEGG" id="bsol:FSW04_18270"/>
<dbReference type="PANTHER" id="PTHR43194">
    <property type="entry name" value="HYDROLASE ALPHA/BETA FOLD FAMILY"/>
    <property type="match status" value="1"/>
</dbReference>
<protein>
    <submittedName>
        <fullName evidence="4">Alpha/beta fold hydrolase</fullName>
    </submittedName>
</protein>
<dbReference type="SUPFAM" id="SSF53474">
    <property type="entry name" value="alpha/beta-Hydrolases"/>
    <property type="match status" value="1"/>
</dbReference>
<sequence length="264" mass="27669">MPSSSTLRVAGLDVVYYRAGDGPPLVLVHGAAGDAREWRPQMAGLSDDFTVIAWDEPGAGRSSDVPAGLGLAGYATALGALIDAVGAPAHVCGLSWGGTVALELYRRRPQAVATLVLADTYAGWKGSLPEAEVRTRVRSVERMLAGAAQTGRPSLPGLFAGEPPADAAELLTAIAADVRRESVRVALAAMAEADLRDVLPHIAVPTLLIWGERDARSPLTVARQFASAIPDAELVLIPAAGHMSNLECPEAFNAAMRAFYARLR</sequence>
<keyword evidence="5" id="KW-1185">Reference proteome</keyword>
<name>A0A5B8U8S9_9ACTN</name>
<keyword evidence="2 4" id="KW-0378">Hydrolase</keyword>
<dbReference type="PANTHER" id="PTHR43194:SF2">
    <property type="entry name" value="PEROXISOMAL MEMBRANE PROTEIN LPX1"/>
    <property type="match status" value="1"/>
</dbReference>
<dbReference type="EMBL" id="CP042430">
    <property type="protein sequence ID" value="QEC49331.1"/>
    <property type="molecule type" value="Genomic_DNA"/>
</dbReference>
<dbReference type="InterPro" id="IPR002410">
    <property type="entry name" value="Peptidase_S33"/>
</dbReference>
<evidence type="ECO:0000259" key="3">
    <source>
        <dbReference type="Pfam" id="PF12697"/>
    </source>
</evidence>
<evidence type="ECO:0000313" key="5">
    <source>
        <dbReference type="Proteomes" id="UP000321805"/>
    </source>
</evidence>
<feature type="domain" description="AB hydrolase-1" evidence="3">
    <location>
        <begin position="25"/>
        <end position="255"/>
    </location>
</feature>
<comment type="similarity">
    <text evidence="1">Belongs to the peptidase S33 family.</text>
</comment>